<dbReference type="InterPro" id="IPR036388">
    <property type="entry name" value="WH-like_DNA-bd_sf"/>
</dbReference>
<dbReference type="EMBL" id="CP123584">
    <property type="protein sequence ID" value="WZK88027.1"/>
    <property type="molecule type" value="Genomic_DNA"/>
</dbReference>
<feature type="domain" description="HTH lysR-type" evidence="5">
    <location>
        <begin position="7"/>
        <end position="64"/>
    </location>
</feature>
<evidence type="ECO:0000313" key="7">
    <source>
        <dbReference type="Proteomes" id="UP001623232"/>
    </source>
</evidence>
<dbReference type="RefSeq" id="WP_406645378.1">
    <property type="nucleotide sequence ID" value="NZ_CP123584.1"/>
</dbReference>
<protein>
    <submittedName>
        <fullName evidence="6">LysR family transcriptional regulator</fullName>
    </submittedName>
</protein>
<dbReference type="SUPFAM" id="SSF46785">
    <property type="entry name" value="Winged helix' DNA-binding domain"/>
    <property type="match status" value="1"/>
</dbReference>
<dbReference type="CDD" id="cd05466">
    <property type="entry name" value="PBP2_LTTR_substrate"/>
    <property type="match status" value="1"/>
</dbReference>
<proteinExistence type="inferred from homology"/>
<dbReference type="InterPro" id="IPR005119">
    <property type="entry name" value="LysR_subst-bd"/>
</dbReference>
<dbReference type="Proteomes" id="UP001623232">
    <property type="component" value="Chromosome"/>
</dbReference>
<name>A0ABZ2XRL5_9RHOB</name>
<dbReference type="Pfam" id="PF03466">
    <property type="entry name" value="LysR_substrate"/>
    <property type="match status" value="1"/>
</dbReference>
<dbReference type="PANTHER" id="PTHR30126:SF40">
    <property type="entry name" value="HTH-TYPE TRANSCRIPTIONAL REGULATOR GLTR"/>
    <property type="match status" value="1"/>
</dbReference>
<keyword evidence="3" id="KW-0238">DNA-binding</keyword>
<evidence type="ECO:0000313" key="6">
    <source>
        <dbReference type="EMBL" id="WZK88027.1"/>
    </source>
</evidence>
<dbReference type="PROSITE" id="PS50931">
    <property type="entry name" value="HTH_LYSR"/>
    <property type="match status" value="1"/>
</dbReference>
<accession>A0ABZ2XRL5</accession>
<comment type="similarity">
    <text evidence="1">Belongs to the LysR transcriptional regulatory family.</text>
</comment>
<evidence type="ECO:0000256" key="3">
    <source>
        <dbReference type="ARBA" id="ARBA00023125"/>
    </source>
</evidence>
<dbReference type="Gene3D" id="1.10.10.10">
    <property type="entry name" value="Winged helix-like DNA-binding domain superfamily/Winged helix DNA-binding domain"/>
    <property type="match status" value="1"/>
</dbReference>
<dbReference type="InterPro" id="IPR036390">
    <property type="entry name" value="WH_DNA-bd_sf"/>
</dbReference>
<dbReference type="InterPro" id="IPR000847">
    <property type="entry name" value="LysR_HTH_N"/>
</dbReference>
<dbReference type="PANTHER" id="PTHR30126">
    <property type="entry name" value="HTH-TYPE TRANSCRIPTIONAL REGULATOR"/>
    <property type="match status" value="1"/>
</dbReference>
<dbReference type="Pfam" id="PF00126">
    <property type="entry name" value="HTH_1"/>
    <property type="match status" value="1"/>
</dbReference>
<evidence type="ECO:0000256" key="2">
    <source>
        <dbReference type="ARBA" id="ARBA00023015"/>
    </source>
</evidence>
<evidence type="ECO:0000256" key="1">
    <source>
        <dbReference type="ARBA" id="ARBA00009437"/>
    </source>
</evidence>
<evidence type="ECO:0000256" key="4">
    <source>
        <dbReference type="ARBA" id="ARBA00023163"/>
    </source>
</evidence>
<sequence length="320" mass="35467">MSRTADPSLKALEVFQLVARLGSVQAVAVESGLSISTVSHHLKSLEAQVGVALLDHKRRPMVLTPQGAVFLKYVEEALRLIRKARSEAVAGDTIGVRSLRLGLIEDFDSDIAPQLAVQLAETMPFCDFSHFTRPSHDILHLLRNRRIDIGLASRPVETVSDLQESQMLRDPFVLALPVGYHATPEATLAGDTDLPLLRYSTGQIVSGQIEAHLRRLRLSHPQRFEIESNQTIMAMIAAGAGWAITTPLCYMRAKRFQGQVRLHPFPGKGFARYISLFASPECSEPMATMVGAALRSLLERNVVRPLTDDHPWLCDSFRML</sequence>
<dbReference type="SUPFAM" id="SSF53850">
    <property type="entry name" value="Periplasmic binding protein-like II"/>
    <property type="match status" value="1"/>
</dbReference>
<dbReference type="Gene3D" id="3.40.190.10">
    <property type="entry name" value="Periplasmic binding protein-like II"/>
    <property type="match status" value="2"/>
</dbReference>
<keyword evidence="7" id="KW-1185">Reference proteome</keyword>
<gene>
    <name evidence="6" type="ORF">QEZ52_15640</name>
</gene>
<organism evidence="6 7">
    <name type="scientific">Aliisedimentitalea scapharcae</name>
    <dbReference type="NCBI Taxonomy" id="1524259"/>
    <lineage>
        <taxon>Bacteria</taxon>
        <taxon>Pseudomonadati</taxon>
        <taxon>Pseudomonadota</taxon>
        <taxon>Alphaproteobacteria</taxon>
        <taxon>Rhodobacterales</taxon>
        <taxon>Roseobacteraceae</taxon>
        <taxon>Aliisedimentitalea</taxon>
    </lineage>
</organism>
<keyword evidence="2" id="KW-0805">Transcription regulation</keyword>
<evidence type="ECO:0000259" key="5">
    <source>
        <dbReference type="PROSITE" id="PS50931"/>
    </source>
</evidence>
<reference evidence="6 7" key="1">
    <citation type="submission" date="2023-04" db="EMBL/GenBank/DDBJ databases">
        <title>Complete genome sequence of Alisedimentitalea scapharcae.</title>
        <authorList>
            <person name="Rong J.-C."/>
            <person name="Yi M.-L."/>
            <person name="Zhao Q."/>
        </authorList>
    </citation>
    <scope>NUCLEOTIDE SEQUENCE [LARGE SCALE GENOMIC DNA]</scope>
    <source>
        <strain evidence="6 7">KCTC 42119</strain>
    </source>
</reference>
<keyword evidence="4" id="KW-0804">Transcription</keyword>